<dbReference type="InterPro" id="IPR048567">
    <property type="entry name" value="CyanoTRADDas_TM"/>
</dbReference>
<feature type="transmembrane region" description="Helical" evidence="1">
    <location>
        <begin position="75"/>
        <end position="96"/>
    </location>
</feature>
<reference evidence="3 4" key="1">
    <citation type="submission" date="2017-02" db="EMBL/GenBank/DDBJ databases">
        <authorList>
            <person name="Peterson S.W."/>
        </authorList>
    </citation>
    <scope>NUCLEOTIDE SEQUENCE [LARGE SCALE GENOMIC DNA]</scope>
    <source>
        <strain evidence="3 4">ATCC 49788</strain>
    </source>
</reference>
<keyword evidence="1" id="KW-0472">Membrane</keyword>
<dbReference type="EMBL" id="FUYB01000001">
    <property type="protein sequence ID" value="SKA67723.1"/>
    <property type="molecule type" value="Genomic_DNA"/>
</dbReference>
<accession>A0A1T4VRX1</accession>
<evidence type="ECO:0000313" key="4">
    <source>
        <dbReference type="Proteomes" id="UP000190460"/>
    </source>
</evidence>
<gene>
    <name evidence="3" type="ORF">SAMN02745130_00101</name>
</gene>
<feature type="domain" description="Cyanobacterial TRADD-N associated 2 transmembrane" evidence="2">
    <location>
        <begin position="65"/>
        <end position="131"/>
    </location>
</feature>
<protein>
    <recommendedName>
        <fullName evidence="2">Cyanobacterial TRADD-N associated 2 transmembrane domain-containing protein</fullName>
    </recommendedName>
</protein>
<feature type="transmembrane region" description="Helical" evidence="1">
    <location>
        <begin position="102"/>
        <end position="124"/>
    </location>
</feature>
<keyword evidence="4" id="KW-1185">Reference proteome</keyword>
<dbReference type="RefSeq" id="WP_078920619.1">
    <property type="nucleotide sequence ID" value="NZ_FUYB01000001.1"/>
</dbReference>
<name>A0A1T4VRX1_9GAMM</name>
<dbReference type="Proteomes" id="UP000190460">
    <property type="component" value="Unassembled WGS sequence"/>
</dbReference>
<evidence type="ECO:0000259" key="2">
    <source>
        <dbReference type="Pfam" id="PF20712"/>
    </source>
</evidence>
<evidence type="ECO:0000256" key="1">
    <source>
        <dbReference type="SAM" id="Phobius"/>
    </source>
</evidence>
<proteinExistence type="predicted"/>
<dbReference type="OrthoDB" id="5624534at2"/>
<dbReference type="AlphaFoldDB" id="A0A1T4VRX1"/>
<keyword evidence="1" id="KW-0812">Transmembrane</keyword>
<dbReference type="Pfam" id="PF20712">
    <property type="entry name" value="CyanoTRADDas_TM"/>
    <property type="match status" value="1"/>
</dbReference>
<sequence length="213" mass="23340">MESESNERDSNRAGGYFDNLVNVRQSSVAGATEKALKHLSAAPKDDVTAIASSQIELLARFYDLSLSQAGRSFRWALIASMVGLAFFLMAIVFMIWQQSGELATITMIGGALIEFIAGVNFYLYGKTLTQLSLFQGRLEVTQRFLLANSLCESLGEAWRDPTRARLINQLTTRYPLADYSEITADTLRVSPTETPVDRAAAEATTDAMAQPPA</sequence>
<keyword evidence="1" id="KW-1133">Transmembrane helix</keyword>
<evidence type="ECO:0000313" key="3">
    <source>
        <dbReference type="EMBL" id="SKA67723.1"/>
    </source>
</evidence>
<organism evidence="3 4">
    <name type="scientific">Thiothrix eikelboomii</name>
    <dbReference type="NCBI Taxonomy" id="92487"/>
    <lineage>
        <taxon>Bacteria</taxon>
        <taxon>Pseudomonadati</taxon>
        <taxon>Pseudomonadota</taxon>
        <taxon>Gammaproteobacteria</taxon>
        <taxon>Thiotrichales</taxon>
        <taxon>Thiotrichaceae</taxon>
        <taxon>Thiothrix</taxon>
    </lineage>
</organism>